<dbReference type="InterPro" id="IPR029063">
    <property type="entry name" value="SAM-dependent_MTases_sf"/>
</dbReference>
<dbReference type="GO" id="GO:0032259">
    <property type="term" value="P:methylation"/>
    <property type="evidence" value="ECO:0007669"/>
    <property type="project" value="UniProtKB-KW"/>
</dbReference>
<dbReference type="EMBL" id="RWJF01000001">
    <property type="protein sequence ID" value="RST30351.1"/>
    <property type="molecule type" value="Genomic_DNA"/>
</dbReference>
<dbReference type="PANTHER" id="PTHR11579:SF18">
    <property type="entry name" value="PROTEIN-L-ISOASPARTATE O-METHYLTRANSFERASE"/>
    <property type="match status" value="1"/>
</dbReference>
<dbReference type="Pfam" id="PF01135">
    <property type="entry name" value="PCMT"/>
    <property type="match status" value="1"/>
</dbReference>
<evidence type="ECO:0000256" key="3">
    <source>
        <dbReference type="ARBA" id="ARBA00030757"/>
    </source>
</evidence>
<keyword evidence="4" id="KW-0489">Methyltransferase</keyword>
<reference evidence="4 5" key="1">
    <citation type="submission" date="2018-12" db="EMBL/GenBank/DDBJ databases">
        <title>Sphingomonas sp. HMF7854 Genome sequencing and assembly.</title>
        <authorList>
            <person name="Cha I."/>
            <person name="Kang H."/>
            <person name="Kim H."/>
            <person name="Kang J."/>
            <person name="Joh K."/>
        </authorList>
    </citation>
    <scope>NUCLEOTIDE SEQUENCE [LARGE SCALE GENOMIC DNA]</scope>
    <source>
        <strain evidence="4 5">HMF7854</strain>
    </source>
</reference>
<evidence type="ECO:0000313" key="5">
    <source>
        <dbReference type="Proteomes" id="UP000274661"/>
    </source>
</evidence>
<evidence type="ECO:0000313" key="4">
    <source>
        <dbReference type="EMBL" id="RST30351.1"/>
    </source>
</evidence>
<evidence type="ECO:0000256" key="2">
    <source>
        <dbReference type="ARBA" id="ARBA00013346"/>
    </source>
</evidence>
<gene>
    <name evidence="4" type="ORF">HMF7854_05575</name>
</gene>
<accession>A0A429V8P5</accession>
<keyword evidence="5" id="KW-1185">Reference proteome</keyword>
<name>A0A429V8P5_9SPHN</name>
<comment type="caution">
    <text evidence="4">The sequence shown here is derived from an EMBL/GenBank/DDBJ whole genome shotgun (WGS) entry which is preliminary data.</text>
</comment>
<dbReference type="RefSeq" id="WP_126718183.1">
    <property type="nucleotide sequence ID" value="NZ_RWJF01000001.1"/>
</dbReference>
<dbReference type="Proteomes" id="UP000274661">
    <property type="component" value="Unassembled WGS sequence"/>
</dbReference>
<dbReference type="SUPFAM" id="SSF53335">
    <property type="entry name" value="S-adenosyl-L-methionine-dependent methyltransferases"/>
    <property type="match status" value="1"/>
</dbReference>
<dbReference type="AlphaFoldDB" id="A0A429V8P5"/>
<organism evidence="4 5">
    <name type="scientific">Sphingomonas ginkgonis</name>
    <dbReference type="NCBI Taxonomy" id="2315330"/>
    <lineage>
        <taxon>Bacteria</taxon>
        <taxon>Pseudomonadati</taxon>
        <taxon>Pseudomonadota</taxon>
        <taxon>Alphaproteobacteria</taxon>
        <taxon>Sphingomonadales</taxon>
        <taxon>Sphingomonadaceae</taxon>
        <taxon>Sphingomonas</taxon>
    </lineage>
</organism>
<evidence type="ECO:0000256" key="1">
    <source>
        <dbReference type="ARBA" id="ARBA00005369"/>
    </source>
</evidence>
<dbReference type="GO" id="GO:0004719">
    <property type="term" value="F:protein-L-isoaspartate (D-aspartate) O-methyltransferase activity"/>
    <property type="evidence" value="ECO:0007669"/>
    <property type="project" value="InterPro"/>
</dbReference>
<comment type="similarity">
    <text evidence="1">Belongs to the methyltransferase superfamily. L-isoaspartyl/D-aspartyl protein methyltransferase family.</text>
</comment>
<keyword evidence="4" id="KW-0808">Transferase</keyword>
<dbReference type="OrthoDB" id="9798496at2"/>
<proteinExistence type="inferred from homology"/>
<dbReference type="GO" id="GO:0005737">
    <property type="term" value="C:cytoplasm"/>
    <property type="evidence" value="ECO:0007669"/>
    <property type="project" value="TreeGrafter"/>
</dbReference>
<dbReference type="PANTHER" id="PTHR11579">
    <property type="entry name" value="PROTEIN-L-ISOASPARTATE O-METHYLTRANSFERASE"/>
    <property type="match status" value="1"/>
</dbReference>
<sequence>MTDFADIRRRMVESQLRPQGVVDPFVLEAMSTLPREDYVPASQREVAYADAIIPLGERRGLPTCSVTGRLLNAVAARPDERVMVVGAGTGYAAALFAHMGCRVTAVENDPLFADNLARLTGVTLVSGELAAGHAANAPYDVIVIDGAIEQIPPAIVEQLGEGGRIATVLVERGVGRLTLGFKAPHGVGYSSFGDVGCPALPGFARPRVFTF</sequence>
<dbReference type="InterPro" id="IPR000682">
    <property type="entry name" value="PCMT"/>
</dbReference>
<dbReference type="CDD" id="cd02440">
    <property type="entry name" value="AdoMet_MTases"/>
    <property type="match status" value="1"/>
</dbReference>
<protein>
    <recommendedName>
        <fullName evidence="2">Protein-L-isoaspartate O-methyltransferase</fullName>
    </recommendedName>
    <alternativeName>
        <fullName evidence="3">Protein L-isoaspartyl methyltransferase</fullName>
    </alternativeName>
</protein>
<dbReference type="Gene3D" id="3.40.50.150">
    <property type="entry name" value="Vaccinia Virus protein VP39"/>
    <property type="match status" value="1"/>
</dbReference>